<dbReference type="Ensembl" id="ENSHCOT00000018505.1">
    <property type="protein sequence ID" value="ENSHCOP00000011699.1"/>
    <property type="gene ID" value="ENSHCOG00000015515.1"/>
</dbReference>
<evidence type="ECO:0000313" key="14">
    <source>
        <dbReference type="Ensembl" id="ENSHCOP00000011699.1"/>
    </source>
</evidence>
<dbReference type="Pfam" id="PF00688">
    <property type="entry name" value="TGFb_propeptide"/>
    <property type="match status" value="1"/>
</dbReference>
<dbReference type="PROSITE" id="PS51362">
    <property type="entry name" value="TGF_BETA_2"/>
    <property type="match status" value="1"/>
</dbReference>
<comment type="subcellular location">
    <subcellularLocation>
        <location evidence="1">Secreted</location>
    </subcellularLocation>
</comment>
<sequence>MIPLRISAQGLPHSAMWLNFDNHVHSSFIYRKLRNHERREIQREILSILGLPHRPRPFSPGKQASSAPLFMLDLYNAMAVEEEGVPQGHSRKGYYSPHPALSIAHDNHFLNDADMVMSFVNIVEKDKDFSHQRRHYKEFRFDLTQILDGEAVTAAEFRIYKDRSHGRFDNLTLKVTIHQVIQEFPNKDAETFLLDSKRVQASDGGWLVFDITATSNHWVMNPQQNLGLQLCVETLDGRSINMKSAGIVGRNGPQSQQPFLVAFFKASGVLLRSVRAAGGKKKNHNRNKSTHQQESSRAPKTGGTKHELYVSFRDLGWQDWIIAPEGYAAFYCDGECSFPLNAHMNATNHAIVQTLVHLMFPDNVPKPCCAPTKLNAISVLYFDDSSNVILKKYRNMVVRSCGCH</sequence>
<protein>
    <submittedName>
        <fullName evidence="14">Bone morphogenetic protein 5</fullName>
    </submittedName>
</protein>
<dbReference type="PROSITE" id="PS00250">
    <property type="entry name" value="TGF_BETA_1"/>
    <property type="match status" value="1"/>
</dbReference>
<dbReference type="InterPro" id="IPR001111">
    <property type="entry name" value="TGF-b_propeptide"/>
</dbReference>
<dbReference type="InterPro" id="IPR017948">
    <property type="entry name" value="TGFb_CS"/>
</dbReference>
<dbReference type="GO" id="GO:0051216">
    <property type="term" value="P:cartilage development"/>
    <property type="evidence" value="ECO:0007669"/>
    <property type="project" value="UniProtKB-KW"/>
</dbReference>
<dbReference type="Pfam" id="PF00019">
    <property type="entry name" value="TGF_beta"/>
    <property type="match status" value="1"/>
</dbReference>
<evidence type="ECO:0000256" key="2">
    <source>
        <dbReference type="ARBA" id="ARBA00006656"/>
    </source>
</evidence>
<keyword evidence="15" id="KW-1185">Reference proteome</keyword>
<reference evidence="14" key="1">
    <citation type="submission" date="2025-08" db="UniProtKB">
        <authorList>
            <consortium name="Ensembl"/>
        </authorList>
    </citation>
    <scope>IDENTIFICATION</scope>
</reference>
<evidence type="ECO:0000256" key="3">
    <source>
        <dbReference type="ARBA" id="ARBA00022514"/>
    </source>
</evidence>
<dbReference type="PANTHER" id="PTHR11848">
    <property type="entry name" value="TGF-BETA FAMILY"/>
    <property type="match status" value="1"/>
</dbReference>
<dbReference type="PANTHER" id="PTHR11848:SF139">
    <property type="entry name" value="BONE MORPHOGENETIC PROTEIN 5"/>
    <property type="match status" value="1"/>
</dbReference>
<organism evidence="14 15">
    <name type="scientific">Hippocampus comes</name>
    <name type="common">Tiger tail seahorse</name>
    <dbReference type="NCBI Taxonomy" id="109280"/>
    <lineage>
        <taxon>Eukaryota</taxon>
        <taxon>Metazoa</taxon>
        <taxon>Chordata</taxon>
        <taxon>Craniata</taxon>
        <taxon>Vertebrata</taxon>
        <taxon>Euteleostomi</taxon>
        <taxon>Actinopterygii</taxon>
        <taxon>Neopterygii</taxon>
        <taxon>Teleostei</taxon>
        <taxon>Neoteleostei</taxon>
        <taxon>Acanthomorphata</taxon>
        <taxon>Syngnathiaria</taxon>
        <taxon>Syngnathiformes</taxon>
        <taxon>Syngnathoidei</taxon>
        <taxon>Syngnathidae</taxon>
        <taxon>Hippocampus</taxon>
    </lineage>
</organism>
<evidence type="ECO:0000256" key="4">
    <source>
        <dbReference type="ARBA" id="ARBA00022525"/>
    </source>
</evidence>
<evidence type="ECO:0000256" key="12">
    <source>
        <dbReference type="SAM" id="MobiDB-lite"/>
    </source>
</evidence>
<dbReference type="Gene3D" id="2.10.90.10">
    <property type="entry name" value="Cystine-knot cytokines"/>
    <property type="match status" value="1"/>
</dbReference>
<keyword evidence="3" id="KW-0202">Cytokine</keyword>
<dbReference type="Proteomes" id="UP000264820">
    <property type="component" value="Unplaced"/>
</dbReference>
<keyword evidence="4" id="KW-0964">Secreted</keyword>
<evidence type="ECO:0000256" key="5">
    <source>
        <dbReference type="ARBA" id="ARBA00022729"/>
    </source>
</evidence>
<accession>A0A3Q2Y2H2</accession>
<dbReference type="AlphaFoldDB" id="A0A3Q2Y2H2"/>
<keyword evidence="7 11" id="KW-0339">Growth factor</keyword>
<proteinExistence type="inferred from homology"/>
<dbReference type="GO" id="GO:0008083">
    <property type="term" value="F:growth factor activity"/>
    <property type="evidence" value="ECO:0007669"/>
    <property type="project" value="UniProtKB-KW"/>
</dbReference>
<evidence type="ECO:0000256" key="10">
    <source>
        <dbReference type="ARBA" id="ARBA00023188"/>
    </source>
</evidence>
<evidence type="ECO:0000256" key="9">
    <source>
        <dbReference type="ARBA" id="ARBA00023180"/>
    </source>
</evidence>
<dbReference type="InterPro" id="IPR015615">
    <property type="entry name" value="TGF-beta-rel"/>
</dbReference>
<dbReference type="SMART" id="SM00204">
    <property type="entry name" value="TGFB"/>
    <property type="match status" value="1"/>
</dbReference>
<keyword evidence="9" id="KW-0325">Glycoprotein</keyword>
<keyword evidence="5" id="KW-0732">Signal</keyword>
<feature type="region of interest" description="Disordered" evidence="12">
    <location>
        <begin position="277"/>
        <end position="303"/>
    </location>
</feature>
<comment type="similarity">
    <text evidence="2 11">Belongs to the TGF-beta family.</text>
</comment>
<evidence type="ECO:0000256" key="11">
    <source>
        <dbReference type="RuleBase" id="RU000354"/>
    </source>
</evidence>
<dbReference type="GO" id="GO:0005615">
    <property type="term" value="C:extracellular space"/>
    <property type="evidence" value="ECO:0007669"/>
    <property type="project" value="UniProtKB-KW"/>
</dbReference>
<name>A0A3Q2Y2H2_HIPCM</name>
<evidence type="ECO:0000256" key="1">
    <source>
        <dbReference type="ARBA" id="ARBA00004613"/>
    </source>
</evidence>
<dbReference type="InterPro" id="IPR029034">
    <property type="entry name" value="Cystine-knot_cytokine"/>
</dbReference>
<feature type="compositionally biased region" description="Basic residues" evidence="12">
    <location>
        <begin position="278"/>
        <end position="289"/>
    </location>
</feature>
<dbReference type="Gene3D" id="2.60.120.970">
    <property type="match status" value="1"/>
</dbReference>
<dbReference type="GeneTree" id="ENSGT00940000158644"/>
<keyword evidence="6" id="KW-0892">Osteogenesis</keyword>
<evidence type="ECO:0000256" key="7">
    <source>
        <dbReference type="ARBA" id="ARBA00023030"/>
    </source>
</evidence>
<dbReference type="FunFam" id="2.60.120.970:FF:000004">
    <property type="entry name" value="Bone morphogenetic protein 5 preproprotein"/>
    <property type="match status" value="1"/>
</dbReference>
<dbReference type="GO" id="GO:0001503">
    <property type="term" value="P:ossification"/>
    <property type="evidence" value="ECO:0007669"/>
    <property type="project" value="UniProtKB-KW"/>
</dbReference>
<evidence type="ECO:0000259" key="13">
    <source>
        <dbReference type="PROSITE" id="PS51362"/>
    </source>
</evidence>
<evidence type="ECO:0000256" key="6">
    <source>
        <dbReference type="ARBA" id="ARBA00022855"/>
    </source>
</evidence>
<dbReference type="FunFam" id="2.10.90.10:FF:000003">
    <property type="entry name" value="Bone morphogenetic protein 5"/>
    <property type="match status" value="1"/>
</dbReference>
<dbReference type="CDD" id="cd13761">
    <property type="entry name" value="TGF_beta_BMP5_like"/>
    <property type="match status" value="1"/>
</dbReference>
<dbReference type="GO" id="GO:0005125">
    <property type="term" value="F:cytokine activity"/>
    <property type="evidence" value="ECO:0007669"/>
    <property type="project" value="UniProtKB-KW"/>
</dbReference>
<feature type="domain" description="TGF-beta family profile" evidence="13">
    <location>
        <begin position="285"/>
        <end position="404"/>
    </location>
</feature>
<keyword evidence="8" id="KW-1015">Disulfide bond</keyword>
<evidence type="ECO:0000256" key="8">
    <source>
        <dbReference type="ARBA" id="ARBA00023157"/>
    </source>
</evidence>
<reference evidence="14" key="2">
    <citation type="submission" date="2025-09" db="UniProtKB">
        <authorList>
            <consortium name="Ensembl"/>
        </authorList>
    </citation>
    <scope>IDENTIFICATION</scope>
</reference>
<evidence type="ECO:0000313" key="15">
    <source>
        <dbReference type="Proteomes" id="UP000264820"/>
    </source>
</evidence>
<dbReference type="InterPro" id="IPR001839">
    <property type="entry name" value="TGF-b_C"/>
</dbReference>
<dbReference type="SUPFAM" id="SSF57501">
    <property type="entry name" value="Cystine-knot cytokines"/>
    <property type="match status" value="1"/>
</dbReference>
<keyword evidence="10" id="KW-0891">Chondrogenesis</keyword>